<organism evidence="2 3">
    <name type="scientific">Pseudoclavibacter albus</name>
    <dbReference type="NCBI Taxonomy" id="272241"/>
    <lineage>
        <taxon>Bacteria</taxon>
        <taxon>Bacillati</taxon>
        <taxon>Actinomycetota</taxon>
        <taxon>Actinomycetes</taxon>
        <taxon>Micrococcales</taxon>
        <taxon>Microbacteriaceae</taxon>
        <taxon>Pseudoclavibacter</taxon>
    </lineage>
</organism>
<dbReference type="Proteomes" id="UP001525379">
    <property type="component" value="Unassembled WGS sequence"/>
</dbReference>
<keyword evidence="3" id="KW-1185">Reference proteome</keyword>
<feature type="compositionally biased region" description="Basic and acidic residues" evidence="1">
    <location>
        <begin position="255"/>
        <end position="267"/>
    </location>
</feature>
<sequence>MVHEHEDDGLEQAMEGQLRVIATAAAQAASRVMQLRREQMREREQQVREEAADVEKRIAAHRAVAHAELAPVHTDDWWRHATPEQIGHAWGTAQAFEQDDQRAALAATKIQAEVHNRYGFDVRELDLAQIPDHIHEQQRPTAQPAHENIPAKRAAEHVEAAAILDTPPEGAENVRAQVKEALETSNSEQDFLETMKQAGVTLAVATNADTGRDEYVVAAPHSEDQEQQFWRLTDADAELTFDDITAIWARQEAAKERDEAASHKANEAEQDAAAEEDYEAAEAETDPDQRADALEEADAHEGAEEDEHDRAEQNWDDAARHEALAQHLEERGVPEQARDARLMSERTQGRPATDIKKPGRSPKARRSRGIGGRDMGKKLER</sequence>
<dbReference type="EMBL" id="JALXSQ010000024">
    <property type="protein sequence ID" value="MCT2043053.1"/>
    <property type="molecule type" value="Genomic_DNA"/>
</dbReference>
<accession>A0ABT2HXK4</accession>
<evidence type="ECO:0000256" key="1">
    <source>
        <dbReference type="SAM" id="MobiDB-lite"/>
    </source>
</evidence>
<proteinExistence type="predicted"/>
<feature type="compositionally biased region" description="Basic residues" evidence="1">
    <location>
        <begin position="358"/>
        <end position="368"/>
    </location>
</feature>
<dbReference type="RefSeq" id="WP_260104325.1">
    <property type="nucleotide sequence ID" value="NZ_JALXSQ010000024.1"/>
</dbReference>
<evidence type="ECO:0000313" key="2">
    <source>
        <dbReference type="EMBL" id="MCT2043053.1"/>
    </source>
</evidence>
<comment type="caution">
    <text evidence="2">The sequence shown here is derived from an EMBL/GenBank/DDBJ whole genome shotgun (WGS) entry which is preliminary data.</text>
</comment>
<gene>
    <name evidence="2" type="ORF">M3D15_06870</name>
</gene>
<evidence type="ECO:0008006" key="4">
    <source>
        <dbReference type="Google" id="ProtNLM"/>
    </source>
</evidence>
<protein>
    <recommendedName>
        <fullName evidence="4">DUF3071 domain-containing protein</fullName>
    </recommendedName>
</protein>
<feature type="region of interest" description="Disordered" evidence="1">
    <location>
        <begin position="255"/>
        <end position="381"/>
    </location>
</feature>
<evidence type="ECO:0000313" key="3">
    <source>
        <dbReference type="Proteomes" id="UP001525379"/>
    </source>
</evidence>
<feature type="compositionally biased region" description="Basic and acidic residues" evidence="1">
    <location>
        <begin position="287"/>
        <end position="357"/>
    </location>
</feature>
<reference evidence="2 3" key="1">
    <citation type="submission" date="2022-04" db="EMBL/GenBank/DDBJ databases">
        <title>Human microbiome associated bacterial genomes.</title>
        <authorList>
            <person name="Sandstrom S."/>
            <person name="Salamzade R."/>
            <person name="Kalan L.R."/>
        </authorList>
    </citation>
    <scope>NUCLEOTIDE SEQUENCE [LARGE SCALE GENOMIC DNA]</scope>
    <source>
        <strain evidence="3">p3-SID1799</strain>
    </source>
</reference>
<name>A0ABT2HXK4_9MICO</name>
<feature type="compositionally biased region" description="Acidic residues" evidence="1">
    <location>
        <begin position="268"/>
        <end position="286"/>
    </location>
</feature>